<feature type="chain" id="PRO_5040196225" evidence="2">
    <location>
        <begin position="28"/>
        <end position="140"/>
    </location>
</feature>
<organism evidence="4 5">
    <name type="scientific">Alloalcanivorax xenomutans</name>
    <dbReference type="NCBI Taxonomy" id="1094342"/>
    <lineage>
        <taxon>Bacteria</taxon>
        <taxon>Pseudomonadati</taxon>
        <taxon>Pseudomonadota</taxon>
        <taxon>Gammaproteobacteria</taxon>
        <taxon>Oceanospirillales</taxon>
        <taxon>Alcanivoracaceae</taxon>
        <taxon>Alloalcanivorax</taxon>
    </lineage>
</organism>
<comment type="caution">
    <text evidence="4">The sequence shown here is derived from an EMBL/GenBank/DDBJ whole genome shotgun (WGS) entry which is preliminary data.</text>
</comment>
<evidence type="ECO:0000259" key="3">
    <source>
        <dbReference type="Pfam" id="PF13767"/>
    </source>
</evidence>
<sequence length="140" mass="15219">MKASFKGPMVAVATFVLATGASSLALAQQHTTENPAAPPAGAAQQAPQQQGAMPQSADISDQDVQRFAEAQGKVNDIKQEYQGKLQESAQDPQKAMEIQQEAQQEMVQAVQDSGMDVQQYNQIAQLAQYDNELRQRIESQ</sequence>
<dbReference type="AlphaFoldDB" id="A0A9Q3W7N7"/>
<keyword evidence="5" id="KW-1185">Reference proteome</keyword>
<proteinExistence type="predicted"/>
<gene>
    <name evidence="4" type="ORF">LZG35_17615</name>
</gene>
<feature type="signal peptide" evidence="2">
    <location>
        <begin position="1"/>
        <end position="27"/>
    </location>
</feature>
<name>A0A9Q3W7N7_9GAMM</name>
<dbReference type="Proteomes" id="UP001107961">
    <property type="component" value="Unassembled WGS sequence"/>
</dbReference>
<evidence type="ECO:0000313" key="4">
    <source>
        <dbReference type="EMBL" id="MCE7510460.1"/>
    </source>
</evidence>
<keyword evidence="2" id="KW-0732">Signal</keyword>
<feature type="region of interest" description="Disordered" evidence="1">
    <location>
        <begin position="28"/>
        <end position="63"/>
    </location>
</feature>
<dbReference type="Pfam" id="PF13767">
    <property type="entry name" value="DUF4168"/>
    <property type="match status" value="1"/>
</dbReference>
<accession>A0A9Q3W7N7</accession>
<feature type="compositionally biased region" description="Low complexity" evidence="1">
    <location>
        <begin position="93"/>
        <end position="110"/>
    </location>
</feature>
<evidence type="ECO:0000256" key="2">
    <source>
        <dbReference type="SAM" id="SignalP"/>
    </source>
</evidence>
<feature type="domain" description="DUF4168" evidence="3">
    <location>
        <begin position="60"/>
        <end position="137"/>
    </location>
</feature>
<dbReference type="GeneID" id="94686149"/>
<feature type="region of interest" description="Disordered" evidence="1">
    <location>
        <begin position="83"/>
        <end position="110"/>
    </location>
</feature>
<dbReference type="EMBL" id="JAJVKT010000024">
    <property type="protein sequence ID" value="MCE7510460.1"/>
    <property type="molecule type" value="Genomic_DNA"/>
</dbReference>
<feature type="compositionally biased region" description="Low complexity" evidence="1">
    <location>
        <begin position="39"/>
        <end position="55"/>
    </location>
</feature>
<reference evidence="4" key="1">
    <citation type="submission" date="2022-01" db="EMBL/GenBank/DDBJ databases">
        <authorList>
            <person name="Karlyshev A.V."/>
            <person name="Jaspars M."/>
        </authorList>
    </citation>
    <scope>NUCLEOTIDE SEQUENCE</scope>
    <source>
        <strain evidence="4">AGSA3-2</strain>
    </source>
</reference>
<dbReference type="RefSeq" id="WP_022996698.1">
    <property type="nucleotide sequence ID" value="NZ_CBDDTQ010000001.1"/>
</dbReference>
<dbReference type="InterPro" id="IPR025433">
    <property type="entry name" value="DUF4168"/>
</dbReference>
<protein>
    <submittedName>
        <fullName evidence="4">DUF4168 domain-containing protein</fullName>
    </submittedName>
</protein>
<evidence type="ECO:0000313" key="5">
    <source>
        <dbReference type="Proteomes" id="UP001107961"/>
    </source>
</evidence>
<evidence type="ECO:0000256" key="1">
    <source>
        <dbReference type="SAM" id="MobiDB-lite"/>
    </source>
</evidence>